<keyword evidence="2" id="KW-0808">Transferase</keyword>
<evidence type="ECO:0000313" key="3">
    <source>
        <dbReference type="Proteomes" id="UP000199529"/>
    </source>
</evidence>
<gene>
    <name evidence="2" type="ORF">SAMN05216215_106712</name>
</gene>
<dbReference type="PROSITE" id="PS51186">
    <property type="entry name" value="GNAT"/>
    <property type="match status" value="1"/>
</dbReference>
<organism evidence="2 3">
    <name type="scientific">Saccharopolyspora shandongensis</name>
    <dbReference type="NCBI Taxonomy" id="418495"/>
    <lineage>
        <taxon>Bacteria</taxon>
        <taxon>Bacillati</taxon>
        <taxon>Actinomycetota</taxon>
        <taxon>Actinomycetes</taxon>
        <taxon>Pseudonocardiales</taxon>
        <taxon>Pseudonocardiaceae</taxon>
        <taxon>Saccharopolyspora</taxon>
    </lineage>
</organism>
<dbReference type="Proteomes" id="UP000199529">
    <property type="component" value="Unassembled WGS sequence"/>
</dbReference>
<protein>
    <submittedName>
        <fullName evidence="2">Protein N-acetyltransferase, RimJ/RimL family</fullName>
    </submittedName>
</protein>
<evidence type="ECO:0000313" key="2">
    <source>
        <dbReference type="EMBL" id="SDZ38765.1"/>
    </source>
</evidence>
<accession>A0A1H3SMH1</accession>
<dbReference type="Pfam" id="PF13302">
    <property type="entry name" value="Acetyltransf_3"/>
    <property type="match status" value="1"/>
</dbReference>
<dbReference type="Gene3D" id="3.40.630.30">
    <property type="match status" value="1"/>
</dbReference>
<dbReference type="InterPro" id="IPR000182">
    <property type="entry name" value="GNAT_dom"/>
</dbReference>
<dbReference type="PANTHER" id="PTHR43792">
    <property type="entry name" value="GNAT FAMILY, PUTATIVE (AFU_ORTHOLOGUE AFUA_3G00765)-RELATED-RELATED"/>
    <property type="match status" value="1"/>
</dbReference>
<dbReference type="STRING" id="418495.SAMN05216215_106712"/>
<proteinExistence type="predicted"/>
<reference evidence="3" key="1">
    <citation type="submission" date="2016-10" db="EMBL/GenBank/DDBJ databases">
        <authorList>
            <person name="Varghese N."/>
            <person name="Submissions S."/>
        </authorList>
    </citation>
    <scope>NUCLEOTIDE SEQUENCE [LARGE SCALE GENOMIC DNA]</scope>
    <source>
        <strain evidence="3">CGMCC 4.3530</strain>
    </source>
</reference>
<dbReference type="SUPFAM" id="SSF55729">
    <property type="entry name" value="Acyl-CoA N-acyltransferases (Nat)"/>
    <property type="match status" value="1"/>
</dbReference>
<dbReference type="InterPro" id="IPR051531">
    <property type="entry name" value="N-acetyltransferase"/>
</dbReference>
<dbReference type="RefSeq" id="WP_093276789.1">
    <property type="nucleotide sequence ID" value="NZ_FNOK01000067.1"/>
</dbReference>
<dbReference type="OrthoDB" id="3533156at2"/>
<sequence length="189" mass="21335">MGRVLLETERLVLREFGLDDVDDVFALNSDAEVMRYINGGAPVTRAETADEVLPSYLGYYERFGGLGKWAVVEKATGRFVGILMLHPAPDGPLDDVELGYRFHRSAWGRGYATEGAFALLRKAFTDLGVRRVFSQAMTVNRGSWRVMEKVGLRYVRTFDYDWPDGPIEGAEHGDVEYAATREEWLARHP</sequence>
<dbReference type="AlphaFoldDB" id="A0A1H3SMH1"/>
<dbReference type="GO" id="GO:0016747">
    <property type="term" value="F:acyltransferase activity, transferring groups other than amino-acyl groups"/>
    <property type="evidence" value="ECO:0007669"/>
    <property type="project" value="InterPro"/>
</dbReference>
<name>A0A1H3SMH1_9PSEU</name>
<feature type="domain" description="N-acetyltransferase" evidence="1">
    <location>
        <begin position="11"/>
        <end position="182"/>
    </location>
</feature>
<dbReference type="InterPro" id="IPR016181">
    <property type="entry name" value="Acyl_CoA_acyltransferase"/>
</dbReference>
<keyword evidence="3" id="KW-1185">Reference proteome</keyword>
<dbReference type="EMBL" id="FNOK01000067">
    <property type="protein sequence ID" value="SDZ38765.1"/>
    <property type="molecule type" value="Genomic_DNA"/>
</dbReference>
<evidence type="ECO:0000259" key="1">
    <source>
        <dbReference type="PROSITE" id="PS51186"/>
    </source>
</evidence>
<dbReference type="PANTHER" id="PTHR43792:SF1">
    <property type="entry name" value="N-ACETYLTRANSFERASE DOMAIN-CONTAINING PROTEIN"/>
    <property type="match status" value="1"/>
</dbReference>